<dbReference type="OrthoDB" id="6860332at2"/>
<dbReference type="Gene3D" id="1.10.10.60">
    <property type="entry name" value="Homeodomain-like"/>
    <property type="match status" value="1"/>
</dbReference>
<dbReference type="STRING" id="1080227.A8L45_14015"/>
<dbReference type="SUPFAM" id="SSF48498">
    <property type="entry name" value="Tetracyclin repressor-like, C-terminal domain"/>
    <property type="match status" value="1"/>
</dbReference>
<dbReference type="Pfam" id="PF08362">
    <property type="entry name" value="TetR_C_3"/>
    <property type="match status" value="1"/>
</dbReference>
<evidence type="ECO:0000256" key="2">
    <source>
        <dbReference type="PROSITE-ProRule" id="PRU00335"/>
    </source>
</evidence>
<dbReference type="EMBL" id="LYBM01000026">
    <property type="protein sequence ID" value="ODA32172.1"/>
    <property type="molecule type" value="Genomic_DNA"/>
</dbReference>
<name>A0A1C3EG03_9GAMM</name>
<dbReference type="InterPro" id="IPR009057">
    <property type="entry name" value="Homeodomain-like_sf"/>
</dbReference>
<dbReference type="GO" id="GO:0045892">
    <property type="term" value="P:negative regulation of DNA-templated transcription"/>
    <property type="evidence" value="ECO:0007669"/>
    <property type="project" value="InterPro"/>
</dbReference>
<dbReference type="PANTHER" id="PTHR30328">
    <property type="entry name" value="TRANSCRIPTIONAL REPRESSOR"/>
    <property type="match status" value="1"/>
</dbReference>
<proteinExistence type="predicted"/>
<keyword evidence="5" id="KW-1185">Reference proteome</keyword>
<organism evidence="4 5">
    <name type="scientific">Veronia pacifica</name>
    <dbReference type="NCBI Taxonomy" id="1080227"/>
    <lineage>
        <taxon>Bacteria</taxon>
        <taxon>Pseudomonadati</taxon>
        <taxon>Pseudomonadota</taxon>
        <taxon>Gammaproteobacteria</taxon>
        <taxon>Vibrionales</taxon>
        <taxon>Vibrionaceae</taxon>
        <taxon>Veronia</taxon>
    </lineage>
</organism>
<dbReference type="InterPro" id="IPR036271">
    <property type="entry name" value="Tet_transcr_reg_TetR-rel_C_sf"/>
</dbReference>
<dbReference type="InterPro" id="IPR013573">
    <property type="entry name" value="Tscrpt_reg_YcdC_C"/>
</dbReference>
<comment type="caution">
    <text evidence="4">The sequence shown here is derived from an EMBL/GenBank/DDBJ whole genome shotgun (WGS) entry which is preliminary data.</text>
</comment>
<evidence type="ECO:0000259" key="3">
    <source>
        <dbReference type="PROSITE" id="PS50977"/>
    </source>
</evidence>
<dbReference type="PANTHER" id="PTHR30328:SF54">
    <property type="entry name" value="HTH-TYPE TRANSCRIPTIONAL REPRESSOR SCO4008"/>
    <property type="match status" value="1"/>
</dbReference>
<reference evidence="4 5" key="1">
    <citation type="submission" date="2016-05" db="EMBL/GenBank/DDBJ databases">
        <title>Genomic Taxonomy of the Vibrionaceae.</title>
        <authorList>
            <person name="Gomez-Gil B."/>
            <person name="Enciso-Ibarra J."/>
        </authorList>
    </citation>
    <scope>NUCLEOTIDE SEQUENCE [LARGE SCALE GENOMIC DNA]</scope>
    <source>
        <strain evidence="4 5">CAIM 1920</strain>
    </source>
</reference>
<dbReference type="AlphaFoldDB" id="A0A1C3EG03"/>
<dbReference type="PROSITE" id="PS50977">
    <property type="entry name" value="HTH_TETR_2"/>
    <property type="match status" value="1"/>
</dbReference>
<protein>
    <submittedName>
        <fullName evidence="4">TetR family transcriptional regulator</fullName>
    </submittedName>
</protein>
<dbReference type="Proteomes" id="UP000094936">
    <property type="component" value="Unassembled WGS sequence"/>
</dbReference>
<dbReference type="InterPro" id="IPR001647">
    <property type="entry name" value="HTH_TetR"/>
</dbReference>
<dbReference type="Pfam" id="PF00440">
    <property type="entry name" value="TetR_N"/>
    <property type="match status" value="1"/>
</dbReference>
<dbReference type="PRINTS" id="PR00455">
    <property type="entry name" value="HTHTETR"/>
</dbReference>
<feature type="domain" description="HTH tetR-type" evidence="3">
    <location>
        <begin position="6"/>
        <end position="66"/>
    </location>
</feature>
<accession>A0A1C3EG03</accession>
<gene>
    <name evidence="4" type="ORF">A8L45_14015</name>
</gene>
<keyword evidence="1 2" id="KW-0238">DNA-binding</keyword>
<sequence>MSRIRKKNQDKIINVASRLFAEKGYAGTSTAEIASEAEMPKPNLYYYFNTKDKLYRAVLESVTKPLLAASEPLSKTDDPREALTEYIKTKIIISRDHALASKTFANEVMTGATHLPKDISDALLEQSRFIIQKFESWIEKGLMAPVSPYHLVYMLWASTQTYADFNWQICQVAGKSELDDKDYEDAANFLAEIVLKGCAVKS</sequence>
<evidence type="ECO:0000313" key="5">
    <source>
        <dbReference type="Proteomes" id="UP000094936"/>
    </source>
</evidence>
<feature type="DNA-binding region" description="H-T-H motif" evidence="2">
    <location>
        <begin position="29"/>
        <end position="48"/>
    </location>
</feature>
<evidence type="ECO:0000256" key="1">
    <source>
        <dbReference type="ARBA" id="ARBA00023125"/>
    </source>
</evidence>
<dbReference type="SUPFAM" id="SSF46689">
    <property type="entry name" value="Homeodomain-like"/>
    <property type="match status" value="1"/>
</dbReference>
<dbReference type="Gene3D" id="1.10.357.10">
    <property type="entry name" value="Tetracycline Repressor, domain 2"/>
    <property type="match status" value="1"/>
</dbReference>
<evidence type="ECO:0000313" key="4">
    <source>
        <dbReference type="EMBL" id="ODA32172.1"/>
    </source>
</evidence>
<dbReference type="RefSeq" id="WP_068903336.1">
    <property type="nucleotide sequence ID" value="NZ_JBHUIF010000029.1"/>
</dbReference>
<dbReference type="InterPro" id="IPR050109">
    <property type="entry name" value="HTH-type_TetR-like_transc_reg"/>
</dbReference>
<dbReference type="GO" id="GO:0003677">
    <property type="term" value="F:DNA binding"/>
    <property type="evidence" value="ECO:0007669"/>
    <property type="project" value="UniProtKB-UniRule"/>
</dbReference>